<dbReference type="PANTHER" id="PTHR43133:SF46">
    <property type="entry name" value="RNA POLYMERASE SIGMA-70 FACTOR ECF SUBFAMILY"/>
    <property type="match status" value="1"/>
</dbReference>
<keyword evidence="3" id="KW-0731">Sigma factor</keyword>
<reference evidence="8" key="1">
    <citation type="submission" date="2016-11" db="EMBL/GenBank/DDBJ databases">
        <authorList>
            <person name="Varghese N."/>
            <person name="Submissions S."/>
        </authorList>
    </citation>
    <scope>NUCLEOTIDE SEQUENCE [LARGE SCALE GENOMIC DNA]</scope>
    <source>
        <strain evidence="8">DSM 16990</strain>
    </source>
</reference>
<dbReference type="EMBL" id="FQUQ01000001">
    <property type="protein sequence ID" value="SHE74101.1"/>
    <property type="molecule type" value="Genomic_DNA"/>
</dbReference>
<feature type="domain" description="RNA polymerase sigma factor 70 region 4 type 2" evidence="6">
    <location>
        <begin position="125"/>
        <end position="169"/>
    </location>
</feature>
<evidence type="ECO:0000313" key="8">
    <source>
        <dbReference type="Proteomes" id="UP000184287"/>
    </source>
</evidence>
<evidence type="ECO:0000256" key="4">
    <source>
        <dbReference type="ARBA" id="ARBA00023163"/>
    </source>
</evidence>
<sequence length="198" mass="23065">MLKPVRNESDLLNKVALGDEKAFEELFMAYHQQLGEYVLMLTQSQEMTEEIVQDVFLKVWLNRSGIKNIDKFTGYLFILTRNYCLNAIRKIATEHKRQERYYQQAEEEEQLESAGMQEEQDFQSLIDQAIAQLPPQQQKVFTCRLKGLKNPEIAAQMNISTDSVKKYQQWALKSVIGYVKSCEILSALLILISQLEKY</sequence>
<dbReference type="Gene3D" id="1.10.10.10">
    <property type="entry name" value="Winged helix-like DNA-binding domain superfamily/Winged helix DNA-binding domain"/>
    <property type="match status" value="1"/>
</dbReference>
<accession>A0A1M4VYL4</accession>
<dbReference type="InterPro" id="IPR007627">
    <property type="entry name" value="RNA_pol_sigma70_r2"/>
</dbReference>
<dbReference type="InterPro" id="IPR013325">
    <property type="entry name" value="RNA_pol_sigma_r2"/>
</dbReference>
<dbReference type="GO" id="GO:0016987">
    <property type="term" value="F:sigma factor activity"/>
    <property type="evidence" value="ECO:0007669"/>
    <property type="project" value="UniProtKB-KW"/>
</dbReference>
<dbReference type="InterPro" id="IPR036388">
    <property type="entry name" value="WH-like_DNA-bd_sf"/>
</dbReference>
<dbReference type="Pfam" id="PF08281">
    <property type="entry name" value="Sigma70_r4_2"/>
    <property type="match status" value="1"/>
</dbReference>
<keyword evidence="4" id="KW-0804">Transcription</keyword>
<gene>
    <name evidence="7" type="ORF">SAMN04488522_1011068</name>
</gene>
<protein>
    <submittedName>
        <fullName evidence="7">RNA polymerase sigma-70 factor, ECF subfamily</fullName>
    </submittedName>
</protein>
<dbReference type="Gene3D" id="1.10.1740.10">
    <property type="match status" value="1"/>
</dbReference>
<evidence type="ECO:0000259" key="5">
    <source>
        <dbReference type="Pfam" id="PF04542"/>
    </source>
</evidence>
<feature type="domain" description="RNA polymerase sigma-70 region 2" evidence="5">
    <location>
        <begin position="26"/>
        <end position="90"/>
    </location>
</feature>
<dbReference type="InterPro" id="IPR013324">
    <property type="entry name" value="RNA_pol_sigma_r3/r4-like"/>
</dbReference>
<dbReference type="OrthoDB" id="799938at2"/>
<name>A0A1M4VYL4_9SPHI</name>
<dbReference type="InterPro" id="IPR013249">
    <property type="entry name" value="RNA_pol_sigma70_r4_t2"/>
</dbReference>
<dbReference type="RefSeq" id="WP_159441056.1">
    <property type="nucleotide sequence ID" value="NZ_FQUQ01000001.1"/>
</dbReference>
<dbReference type="SUPFAM" id="SSF88659">
    <property type="entry name" value="Sigma3 and sigma4 domains of RNA polymerase sigma factors"/>
    <property type="match status" value="1"/>
</dbReference>
<dbReference type="Pfam" id="PF04542">
    <property type="entry name" value="Sigma70_r2"/>
    <property type="match status" value="1"/>
</dbReference>
<dbReference type="Proteomes" id="UP000184287">
    <property type="component" value="Unassembled WGS sequence"/>
</dbReference>
<dbReference type="GO" id="GO:0006352">
    <property type="term" value="P:DNA-templated transcription initiation"/>
    <property type="evidence" value="ECO:0007669"/>
    <property type="project" value="InterPro"/>
</dbReference>
<evidence type="ECO:0000256" key="1">
    <source>
        <dbReference type="ARBA" id="ARBA00010641"/>
    </source>
</evidence>
<evidence type="ECO:0000259" key="6">
    <source>
        <dbReference type="Pfam" id="PF08281"/>
    </source>
</evidence>
<dbReference type="GO" id="GO:0003677">
    <property type="term" value="F:DNA binding"/>
    <property type="evidence" value="ECO:0007669"/>
    <property type="project" value="InterPro"/>
</dbReference>
<proteinExistence type="inferred from homology"/>
<keyword evidence="8" id="KW-1185">Reference proteome</keyword>
<dbReference type="NCBIfam" id="TIGR02937">
    <property type="entry name" value="sigma70-ECF"/>
    <property type="match status" value="1"/>
</dbReference>
<dbReference type="PANTHER" id="PTHR43133">
    <property type="entry name" value="RNA POLYMERASE ECF-TYPE SIGMA FACTO"/>
    <property type="match status" value="1"/>
</dbReference>
<dbReference type="InterPro" id="IPR014284">
    <property type="entry name" value="RNA_pol_sigma-70_dom"/>
</dbReference>
<evidence type="ECO:0000256" key="3">
    <source>
        <dbReference type="ARBA" id="ARBA00023082"/>
    </source>
</evidence>
<evidence type="ECO:0000256" key="2">
    <source>
        <dbReference type="ARBA" id="ARBA00023015"/>
    </source>
</evidence>
<comment type="similarity">
    <text evidence="1">Belongs to the sigma-70 factor family. ECF subfamily.</text>
</comment>
<keyword evidence="2" id="KW-0805">Transcription regulation</keyword>
<dbReference type="AlphaFoldDB" id="A0A1M4VYL4"/>
<dbReference type="InterPro" id="IPR014327">
    <property type="entry name" value="RNA_pol_sigma70_bacteroid"/>
</dbReference>
<dbReference type="InterPro" id="IPR039425">
    <property type="entry name" value="RNA_pol_sigma-70-like"/>
</dbReference>
<dbReference type="STRING" id="288992.SAMN04488522_1011068"/>
<organism evidence="7 8">
    <name type="scientific">Pedobacter caeni</name>
    <dbReference type="NCBI Taxonomy" id="288992"/>
    <lineage>
        <taxon>Bacteria</taxon>
        <taxon>Pseudomonadati</taxon>
        <taxon>Bacteroidota</taxon>
        <taxon>Sphingobacteriia</taxon>
        <taxon>Sphingobacteriales</taxon>
        <taxon>Sphingobacteriaceae</taxon>
        <taxon>Pedobacter</taxon>
    </lineage>
</organism>
<dbReference type="NCBIfam" id="TIGR02985">
    <property type="entry name" value="Sig70_bacteroi1"/>
    <property type="match status" value="1"/>
</dbReference>
<dbReference type="SUPFAM" id="SSF88946">
    <property type="entry name" value="Sigma2 domain of RNA polymerase sigma factors"/>
    <property type="match status" value="1"/>
</dbReference>
<evidence type="ECO:0000313" key="7">
    <source>
        <dbReference type="EMBL" id="SHE74101.1"/>
    </source>
</evidence>